<feature type="transmembrane region" description="Helical" evidence="1">
    <location>
        <begin position="193"/>
        <end position="211"/>
    </location>
</feature>
<accession>A0ABW0FLP1</accession>
<feature type="transmembrane region" description="Helical" evidence="1">
    <location>
        <begin position="34"/>
        <end position="56"/>
    </location>
</feature>
<organism evidence="3 4">
    <name type="scientific">Brevundimonas staleyi</name>
    <dbReference type="NCBI Taxonomy" id="74326"/>
    <lineage>
        <taxon>Bacteria</taxon>
        <taxon>Pseudomonadati</taxon>
        <taxon>Pseudomonadota</taxon>
        <taxon>Alphaproteobacteria</taxon>
        <taxon>Caulobacterales</taxon>
        <taxon>Caulobacteraceae</taxon>
        <taxon>Brevundimonas</taxon>
    </lineage>
</organism>
<feature type="transmembrane region" description="Helical" evidence="1">
    <location>
        <begin position="330"/>
        <end position="350"/>
    </location>
</feature>
<dbReference type="InterPro" id="IPR050879">
    <property type="entry name" value="Acyltransferase_3"/>
</dbReference>
<dbReference type="GO" id="GO:0016746">
    <property type="term" value="F:acyltransferase activity"/>
    <property type="evidence" value="ECO:0007669"/>
    <property type="project" value="UniProtKB-KW"/>
</dbReference>
<evidence type="ECO:0000259" key="2">
    <source>
        <dbReference type="Pfam" id="PF01757"/>
    </source>
</evidence>
<feature type="transmembrane region" description="Helical" evidence="1">
    <location>
        <begin position="167"/>
        <end position="187"/>
    </location>
</feature>
<dbReference type="Pfam" id="PF01757">
    <property type="entry name" value="Acyl_transf_3"/>
    <property type="match status" value="1"/>
</dbReference>
<feature type="transmembrane region" description="Helical" evidence="1">
    <location>
        <begin position="288"/>
        <end position="310"/>
    </location>
</feature>
<gene>
    <name evidence="3" type="ORF">ACFPIE_00945</name>
</gene>
<sequence length="376" mass="39956">MRFAALDGWRGLAAVMVALFHLSAAGWFHDIPAVRHGGVAVPLFFVLSGFVIHHAYGDRLKDVAAGWRFVVRRFGRLYPLHLFTLGLLVGLEGVKLVLTGAGAGAGQAAFSRTNDLPSLAVHLALAQAVVPSGDYSWNIPSWSIGAEWAACLVFAGLMLVAGLRGRAATVVAAVVFGGAMLCVDVFLPDLHTMQGRGLLLALFGFFAGGAVHQAHGALRRRGWTGGTAAELIACMVLGALFWWKPPGDFLAIVGFSGVILVFAFEGGRVSRGLKAGAVQFLGRISYSIYLVHFVLLAVLGGVLRTVQGVTGARLIEGAMIDFGPPGAMDLLAIAYLAVVILCAWATYVWIETPGRAIFNVLSERQRLWRPGQVPVS</sequence>
<dbReference type="PANTHER" id="PTHR23028">
    <property type="entry name" value="ACETYLTRANSFERASE"/>
    <property type="match status" value="1"/>
</dbReference>
<name>A0ABW0FLP1_9CAUL</name>
<keyword evidence="1" id="KW-0812">Transmembrane</keyword>
<feature type="domain" description="Acyltransferase 3" evidence="2">
    <location>
        <begin position="4"/>
        <end position="347"/>
    </location>
</feature>
<evidence type="ECO:0000256" key="1">
    <source>
        <dbReference type="SAM" id="Phobius"/>
    </source>
</evidence>
<dbReference type="RefSeq" id="WP_374036295.1">
    <property type="nucleotide sequence ID" value="NZ_CP169082.1"/>
</dbReference>
<feature type="transmembrane region" description="Helical" evidence="1">
    <location>
        <begin position="223"/>
        <end position="243"/>
    </location>
</feature>
<keyword evidence="1" id="KW-0472">Membrane</keyword>
<evidence type="ECO:0000313" key="3">
    <source>
        <dbReference type="EMBL" id="MFC5342461.1"/>
    </source>
</evidence>
<feature type="transmembrane region" description="Helical" evidence="1">
    <location>
        <begin position="249"/>
        <end position="267"/>
    </location>
</feature>
<feature type="transmembrane region" description="Helical" evidence="1">
    <location>
        <begin position="139"/>
        <end position="160"/>
    </location>
</feature>
<keyword evidence="4" id="KW-1185">Reference proteome</keyword>
<dbReference type="EC" id="2.3.-.-" evidence="3"/>
<keyword evidence="1" id="KW-1133">Transmembrane helix</keyword>
<proteinExistence type="predicted"/>
<keyword evidence="3" id="KW-0012">Acyltransferase</keyword>
<dbReference type="PANTHER" id="PTHR23028:SF53">
    <property type="entry name" value="ACYL_TRANSF_3 DOMAIN-CONTAINING PROTEIN"/>
    <property type="match status" value="1"/>
</dbReference>
<keyword evidence="3" id="KW-0808">Transferase</keyword>
<feature type="transmembrane region" description="Helical" evidence="1">
    <location>
        <begin position="12"/>
        <end position="28"/>
    </location>
</feature>
<protein>
    <submittedName>
        <fullName evidence="3">Acyltransferase family protein</fullName>
        <ecNumber evidence="3">2.3.-.-</ecNumber>
    </submittedName>
</protein>
<dbReference type="EMBL" id="JBHSLF010000001">
    <property type="protein sequence ID" value="MFC5342461.1"/>
    <property type="molecule type" value="Genomic_DNA"/>
</dbReference>
<dbReference type="InterPro" id="IPR002656">
    <property type="entry name" value="Acyl_transf_3_dom"/>
</dbReference>
<reference evidence="4" key="1">
    <citation type="journal article" date="2019" name="Int. J. Syst. Evol. Microbiol.">
        <title>The Global Catalogue of Microorganisms (GCM) 10K type strain sequencing project: providing services to taxonomists for standard genome sequencing and annotation.</title>
        <authorList>
            <consortium name="The Broad Institute Genomics Platform"/>
            <consortium name="The Broad Institute Genome Sequencing Center for Infectious Disease"/>
            <person name="Wu L."/>
            <person name="Ma J."/>
        </authorList>
    </citation>
    <scope>NUCLEOTIDE SEQUENCE [LARGE SCALE GENOMIC DNA]</scope>
    <source>
        <strain evidence="4">JCM 12125</strain>
    </source>
</reference>
<feature type="transmembrane region" description="Helical" evidence="1">
    <location>
        <begin position="77"/>
        <end position="98"/>
    </location>
</feature>
<comment type="caution">
    <text evidence="3">The sequence shown here is derived from an EMBL/GenBank/DDBJ whole genome shotgun (WGS) entry which is preliminary data.</text>
</comment>
<dbReference type="Proteomes" id="UP001596152">
    <property type="component" value="Unassembled WGS sequence"/>
</dbReference>
<evidence type="ECO:0000313" key="4">
    <source>
        <dbReference type="Proteomes" id="UP001596152"/>
    </source>
</evidence>